<gene>
    <name evidence="2" type="ORF">Slati_4518900</name>
</gene>
<proteinExistence type="predicted"/>
<accession>A0AAW2SGE6</accession>
<protein>
    <submittedName>
        <fullName evidence="2">Uncharacterized protein</fullName>
    </submittedName>
</protein>
<comment type="caution">
    <text evidence="2">The sequence shown here is derived from an EMBL/GenBank/DDBJ whole genome shotgun (WGS) entry which is preliminary data.</text>
</comment>
<dbReference type="EMBL" id="JACGWN010000017">
    <property type="protein sequence ID" value="KAL0391547.1"/>
    <property type="molecule type" value="Genomic_DNA"/>
</dbReference>
<organism evidence="2">
    <name type="scientific">Sesamum latifolium</name>
    <dbReference type="NCBI Taxonomy" id="2727402"/>
    <lineage>
        <taxon>Eukaryota</taxon>
        <taxon>Viridiplantae</taxon>
        <taxon>Streptophyta</taxon>
        <taxon>Embryophyta</taxon>
        <taxon>Tracheophyta</taxon>
        <taxon>Spermatophyta</taxon>
        <taxon>Magnoliopsida</taxon>
        <taxon>eudicotyledons</taxon>
        <taxon>Gunneridae</taxon>
        <taxon>Pentapetalae</taxon>
        <taxon>asterids</taxon>
        <taxon>lamiids</taxon>
        <taxon>Lamiales</taxon>
        <taxon>Pedaliaceae</taxon>
        <taxon>Sesamum</taxon>
    </lineage>
</organism>
<feature type="region of interest" description="Disordered" evidence="1">
    <location>
        <begin position="1"/>
        <end position="76"/>
    </location>
</feature>
<dbReference type="AlphaFoldDB" id="A0AAW2SGE6"/>
<sequence>MRRPGEEPARGGKASAHPLGEDLSKVYSGRERWPRPEGAKTNPPADSSLIRRRGRASSILRGKKLNWQGSHLKTAN</sequence>
<reference evidence="2" key="2">
    <citation type="journal article" date="2024" name="Plant">
        <title>Genomic evolution and insights into agronomic trait innovations of Sesamum species.</title>
        <authorList>
            <person name="Miao H."/>
            <person name="Wang L."/>
            <person name="Qu L."/>
            <person name="Liu H."/>
            <person name="Sun Y."/>
            <person name="Le M."/>
            <person name="Wang Q."/>
            <person name="Wei S."/>
            <person name="Zheng Y."/>
            <person name="Lin W."/>
            <person name="Duan Y."/>
            <person name="Cao H."/>
            <person name="Xiong S."/>
            <person name="Wang X."/>
            <person name="Wei L."/>
            <person name="Li C."/>
            <person name="Ma Q."/>
            <person name="Ju M."/>
            <person name="Zhao R."/>
            <person name="Li G."/>
            <person name="Mu C."/>
            <person name="Tian Q."/>
            <person name="Mei H."/>
            <person name="Zhang T."/>
            <person name="Gao T."/>
            <person name="Zhang H."/>
        </authorList>
    </citation>
    <scope>NUCLEOTIDE SEQUENCE</scope>
    <source>
        <strain evidence="2">KEN1</strain>
    </source>
</reference>
<name>A0AAW2SGE6_9LAMI</name>
<feature type="compositionally biased region" description="Polar residues" evidence="1">
    <location>
        <begin position="67"/>
        <end position="76"/>
    </location>
</feature>
<evidence type="ECO:0000256" key="1">
    <source>
        <dbReference type="SAM" id="MobiDB-lite"/>
    </source>
</evidence>
<evidence type="ECO:0000313" key="2">
    <source>
        <dbReference type="EMBL" id="KAL0391547.1"/>
    </source>
</evidence>
<feature type="compositionally biased region" description="Basic and acidic residues" evidence="1">
    <location>
        <begin position="1"/>
        <end position="10"/>
    </location>
</feature>
<reference evidence="2" key="1">
    <citation type="submission" date="2020-06" db="EMBL/GenBank/DDBJ databases">
        <authorList>
            <person name="Li T."/>
            <person name="Hu X."/>
            <person name="Zhang T."/>
            <person name="Song X."/>
            <person name="Zhang H."/>
            <person name="Dai N."/>
            <person name="Sheng W."/>
            <person name="Hou X."/>
            <person name="Wei L."/>
        </authorList>
    </citation>
    <scope>NUCLEOTIDE SEQUENCE</scope>
    <source>
        <strain evidence="2">KEN1</strain>
        <tissue evidence="2">Leaf</tissue>
    </source>
</reference>
<feature type="compositionally biased region" description="Basic and acidic residues" evidence="1">
    <location>
        <begin position="19"/>
        <end position="38"/>
    </location>
</feature>